<dbReference type="GO" id="GO:0004930">
    <property type="term" value="F:G protein-coupled receptor activity"/>
    <property type="evidence" value="ECO:0007669"/>
    <property type="project" value="InterPro"/>
</dbReference>
<dbReference type="GeneTree" id="ENSGT00940000154603"/>
<dbReference type="SMART" id="SM00303">
    <property type="entry name" value="GPS"/>
    <property type="match status" value="1"/>
</dbReference>
<comment type="similarity">
    <text evidence="2">Belongs to the G-protein coupled receptor 2 family. Adhesion G-protein coupled receptor (ADGR) subfamily.</text>
</comment>
<feature type="domain" description="G-protein coupled receptors family 2 profile 2" evidence="10">
    <location>
        <begin position="162"/>
        <end position="436"/>
    </location>
</feature>
<dbReference type="PANTHER" id="PTHR45813">
    <property type="entry name" value="IG-LIKE DOMAIN-CONTAINING PROTEIN"/>
    <property type="match status" value="1"/>
</dbReference>
<evidence type="ECO:0000256" key="5">
    <source>
        <dbReference type="ARBA" id="ARBA00023136"/>
    </source>
</evidence>
<keyword evidence="7" id="KW-0325">Glycoprotein</keyword>
<dbReference type="STRING" id="30732.ENSOMEP00000029076"/>
<dbReference type="PROSITE" id="PS50221">
    <property type="entry name" value="GAIN_B"/>
    <property type="match status" value="1"/>
</dbReference>
<comment type="subcellular location">
    <subcellularLocation>
        <location evidence="1">Membrane</location>
        <topology evidence="1">Multi-pass membrane protein</topology>
    </subcellularLocation>
</comment>
<evidence type="ECO:0000259" key="9">
    <source>
        <dbReference type="PROSITE" id="PS50221"/>
    </source>
</evidence>
<evidence type="ECO:0000256" key="6">
    <source>
        <dbReference type="ARBA" id="ARBA00023157"/>
    </source>
</evidence>
<feature type="transmembrane region" description="Helical" evidence="8">
    <location>
        <begin position="198"/>
        <end position="220"/>
    </location>
</feature>
<evidence type="ECO:0000313" key="12">
    <source>
        <dbReference type="Proteomes" id="UP000261560"/>
    </source>
</evidence>
<dbReference type="InterPro" id="IPR000203">
    <property type="entry name" value="GPS"/>
</dbReference>
<evidence type="ECO:0000313" key="11">
    <source>
        <dbReference type="Ensembl" id="ENSOMEP00000029076.1"/>
    </source>
</evidence>
<dbReference type="InterPro" id="IPR017981">
    <property type="entry name" value="GPCR_2-like_7TM"/>
</dbReference>
<feature type="transmembrane region" description="Helical" evidence="8">
    <location>
        <begin position="365"/>
        <end position="388"/>
    </location>
</feature>
<dbReference type="GO" id="GO:0016020">
    <property type="term" value="C:membrane"/>
    <property type="evidence" value="ECO:0007669"/>
    <property type="project" value="UniProtKB-SubCell"/>
</dbReference>
<feature type="transmembrane region" description="Helical" evidence="8">
    <location>
        <begin position="276"/>
        <end position="297"/>
    </location>
</feature>
<feature type="transmembrane region" description="Helical" evidence="8">
    <location>
        <begin position="232"/>
        <end position="256"/>
    </location>
</feature>
<keyword evidence="3 8" id="KW-0812">Transmembrane</keyword>
<protein>
    <recommendedName>
        <fullName evidence="13">Adhesion G protein-coupled receptor F7</fullName>
    </recommendedName>
</protein>
<keyword evidence="6" id="KW-1015">Disulfide bond</keyword>
<dbReference type="PROSITE" id="PS50261">
    <property type="entry name" value="G_PROTEIN_RECEP_F2_4"/>
    <property type="match status" value="1"/>
</dbReference>
<evidence type="ECO:0000256" key="7">
    <source>
        <dbReference type="ARBA" id="ARBA00023180"/>
    </source>
</evidence>
<dbReference type="InterPro" id="IPR000832">
    <property type="entry name" value="GPCR_2_secretin-like"/>
</dbReference>
<evidence type="ECO:0000256" key="8">
    <source>
        <dbReference type="SAM" id="Phobius"/>
    </source>
</evidence>
<dbReference type="GO" id="GO:0007189">
    <property type="term" value="P:adenylate cyclase-activating G protein-coupled receptor signaling pathway"/>
    <property type="evidence" value="ECO:0007669"/>
    <property type="project" value="TreeGrafter"/>
</dbReference>
<feature type="transmembrane region" description="Helical" evidence="8">
    <location>
        <begin position="409"/>
        <end position="428"/>
    </location>
</feature>
<dbReference type="FunFam" id="1.20.1070.10:FF:000058">
    <property type="entry name" value="Adhesion G protein-coupled receptor F5"/>
    <property type="match status" value="1"/>
</dbReference>
<keyword evidence="5 8" id="KW-0472">Membrane</keyword>
<feature type="transmembrane region" description="Helical" evidence="8">
    <location>
        <begin position="161"/>
        <end position="186"/>
    </location>
</feature>
<keyword evidence="4 8" id="KW-1133">Transmembrane helix</keyword>
<dbReference type="PaxDb" id="30732-ENSOMEP00000029076"/>
<keyword evidence="12" id="KW-1185">Reference proteome</keyword>
<feature type="domain" description="GAIN-B" evidence="9">
    <location>
        <begin position="1"/>
        <end position="158"/>
    </location>
</feature>
<evidence type="ECO:0000256" key="3">
    <source>
        <dbReference type="ARBA" id="ARBA00022692"/>
    </source>
</evidence>
<dbReference type="InterPro" id="IPR051587">
    <property type="entry name" value="Adhesion_GPCR"/>
</dbReference>
<feature type="transmembrane region" description="Helical" evidence="8">
    <location>
        <begin position="318"/>
        <end position="345"/>
    </location>
</feature>
<dbReference type="InterPro" id="IPR057244">
    <property type="entry name" value="GAIN_B"/>
</dbReference>
<dbReference type="AlphaFoldDB" id="A0A3B3DGR7"/>
<dbReference type="OMA" id="RWKESRT"/>
<evidence type="ECO:0008006" key="13">
    <source>
        <dbReference type="Google" id="ProtNLM"/>
    </source>
</evidence>
<dbReference type="PANTHER" id="PTHR45813:SF4">
    <property type="entry name" value="ADHESION G PROTEIN-COUPLED RECEPTOR F5"/>
    <property type="match status" value="1"/>
</dbReference>
<dbReference type="PRINTS" id="PR00249">
    <property type="entry name" value="GPCRSECRETIN"/>
</dbReference>
<dbReference type="InterPro" id="IPR046338">
    <property type="entry name" value="GAIN_dom_sf"/>
</dbReference>
<dbReference type="Proteomes" id="UP000261560">
    <property type="component" value="Unplaced"/>
</dbReference>
<dbReference type="Ensembl" id="ENSOMET00000032212.1">
    <property type="protein sequence ID" value="ENSOMEP00000029076.1"/>
    <property type="gene ID" value="ENSOMEG00000012487.1"/>
</dbReference>
<evidence type="ECO:0000256" key="4">
    <source>
        <dbReference type="ARBA" id="ARBA00022989"/>
    </source>
</evidence>
<evidence type="ECO:0000256" key="1">
    <source>
        <dbReference type="ARBA" id="ARBA00004141"/>
    </source>
</evidence>
<evidence type="ECO:0000259" key="10">
    <source>
        <dbReference type="PROSITE" id="PS50261"/>
    </source>
</evidence>
<organism evidence="11 12">
    <name type="scientific">Oryzias melastigma</name>
    <name type="common">Marine medaka</name>
    <dbReference type="NCBI Taxonomy" id="30732"/>
    <lineage>
        <taxon>Eukaryota</taxon>
        <taxon>Metazoa</taxon>
        <taxon>Chordata</taxon>
        <taxon>Craniata</taxon>
        <taxon>Vertebrata</taxon>
        <taxon>Euteleostomi</taxon>
        <taxon>Actinopterygii</taxon>
        <taxon>Neopterygii</taxon>
        <taxon>Teleostei</taxon>
        <taxon>Neoteleostei</taxon>
        <taxon>Acanthomorphata</taxon>
        <taxon>Ovalentaria</taxon>
        <taxon>Atherinomorphae</taxon>
        <taxon>Beloniformes</taxon>
        <taxon>Adrianichthyidae</taxon>
        <taxon>Oryziinae</taxon>
        <taxon>Oryzias</taxon>
    </lineage>
</organism>
<sequence length="463" mass="51387">MYHLNIFCIKSTNKYLYFLSVALKCKSDIFGDGYPGFIAKADCGEGKIGEITAECLASGLYGNIQDNCVLKEVQELFLQSEVICNLITKINNISITFNTSNDTLGNPKCVFWNFRLFDGLGGWDDEGCLFVNQKTGTVSCNCNHLTSFSILMSPSAPNIPALTYITYCGLAISMISLIICLIIEAIVWGEIRNHSTSFLRHVSSINIALSLLIADIWFIIGAGKLESQSACLAVTFFIHFFYLAMFFWMLAAALLLFSRTILVLSQGLSDRTMVGIGFTLGYGAPLIIAAITIGVTVPSKNYIQEKDVCWLRWKESRTLLAFVIPALAIVLINLVILVTVLFQILRSRLRVNAAQADEKHILLVIAKSVAVLTPLFGLTWGLGVGTMLDPNNKGLHIAFAFFNSLQVHLRLVTIFFFTLAAHFLLAFLFTKLCFSVPLKGFFILVFGTLLDKKVHMPKHKMYS</sequence>
<dbReference type="Pfam" id="PF00002">
    <property type="entry name" value="7tm_2"/>
    <property type="match status" value="1"/>
</dbReference>
<reference evidence="11" key="1">
    <citation type="submission" date="2025-08" db="UniProtKB">
        <authorList>
            <consortium name="Ensembl"/>
        </authorList>
    </citation>
    <scope>IDENTIFICATION</scope>
</reference>
<reference evidence="11" key="2">
    <citation type="submission" date="2025-09" db="UniProtKB">
        <authorList>
            <consortium name="Ensembl"/>
        </authorList>
    </citation>
    <scope>IDENTIFICATION</scope>
</reference>
<dbReference type="GO" id="GO:0007166">
    <property type="term" value="P:cell surface receptor signaling pathway"/>
    <property type="evidence" value="ECO:0007669"/>
    <property type="project" value="InterPro"/>
</dbReference>
<name>A0A3B3DGR7_ORYME</name>
<evidence type="ECO:0000256" key="2">
    <source>
        <dbReference type="ARBA" id="ARBA00007343"/>
    </source>
</evidence>
<dbReference type="Gene3D" id="2.60.220.50">
    <property type="match status" value="1"/>
</dbReference>
<dbReference type="Gene3D" id="1.20.1070.10">
    <property type="entry name" value="Rhodopsin 7-helix transmembrane proteins"/>
    <property type="match status" value="1"/>
</dbReference>
<accession>A0A3B3DGR7</accession>
<proteinExistence type="inferred from homology"/>
<dbReference type="Pfam" id="PF01825">
    <property type="entry name" value="GPS"/>
    <property type="match status" value="1"/>
</dbReference>